<feature type="compositionally biased region" description="Low complexity" evidence="1">
    <location>
        <begin position="169"/>
        <end position="186"/>
    </location>
</feature>
<gene>
    <name evidence="2" type="ORF">BCR44DRAFT_1435518</name>
</gene>
<feature type="region of interest" description="Disordered" evidence="1">
    <location>
        <begin position="122"/>
        <end position="230"/>
    </location>
</feature>
<feature type="compositionally biased region" description="Low complexity" evidence="1">
    <location>
        <begin position="335"/>
        <end position="358"/>
    </location>
</feature>
<dbReference type="AlphaFoldDB" id="A0A1Y2HK84"/>
<dbReference type="EMBL" id="MCFL01000025">
    <property type="protein sequence ID" value="ORZ34976.1"/>
    <property type="molecule type" value="Genomic_DNA"/>
</dbReference>
<protein>
    <submittedName>
        <fullName evidence="2">Uncharacterized protein</fullName>
    </submittedName>
</protein>
<reference evidence="2 3" key="1">
    <citation type="submission" date="2016-07" db="EMBL/GenBank/DDBJ databases">
        <title>Pervasive Adenine N6-methylation of Active Genes in Fungi.</title>
        <authorList>
            <consortium name="DOE Joint Genome Institute"/>
            <person name="Mondo S.J."/>
            <person name="Dannebaum R.O."/>
            <person name="Kuo R.C."/>
            <person name="Labutti K."/>
            <person name="Haridas S."/>
            <person name="Kuo A."/>
            <person name="Salamov A."/>
            <person name="Ahrendt S.R."/>
            <person name="Lipzen A."/>
            <person name="Sullivan W."/>
            <person name="Andreopoulos W.B."/>
            <person name="Clum A."/>
            <person name="Lindquist E."/>
            <person name="Daum C."/>
            <person name="Ramamoorthy G.K."/>
            <person name="Gryganskyi A."/>
            <person name="Culley D."/>
            <person name="Magnuson J.K."/>
            <person name="James T.Y."/>
            <person name="O'Malley M.A."/>
            <person name="Stajich J.E."/>
            <person name="Spatafora J.W."/>
            <person name="Visel A."/>
            <person name="Grigoriev I.V."/>
        </authorList>
    </citation>
    <scope>NUCLEOTIDE SEQUENCE [LARGE SCALE GENOMIC DNA]</scope>
    <source>
        <strain evidence="2 3">PL171</strain>
    </source>
</reference>
<evidence type="ECO:0000313" key="2">
    <source>
        <dbReference type="EMBL" id="ORZ34976.1"/>
    </source>
</evidence>
<accession>A0A1Y2HK84</accession>
<comment type="caution">
    <text evidence="2">The sequence shown here is derived from an EMBL/GenBank/DDBJ whole genome shotgun (WGS) entry which is preliminary data.</text>
</comment>
<evidence type="ECO:0000256" key="1">
    <source>
        <dbReference type="SAM" id="MobiDB-lite"/>
    </source>
</evidence>
<name>A0A1Y2HK84_9FUNG</name>
<dbReference type="Proteomes" id="UP000193411">
    <property type="component" value="Unassembled WGS sequence"/>
</dbReference>
<feature type="compositionally biased region" description="Polar residues" evidence="1">
    <location>
        <begin position="212"/>
        <end position="223"/>
    </location>
</feature>
<organism evidence="2 3">
    <name type="scientific">Catenaria anguillulae PL171</name>
    <dbReference type="NCBI Taxonomy" id="765915"/>
    <lineage>
        <taxon>Eukaryota</taxon>
        <taxon>Fungi</taxon>
        <taxon>Fungi incertae sedis</taxon>
        <taxon>Blastocladiomycota</taxon>
        <taxon>Blastocladiomycetes</taxon>
        <taxon>Blastocladiales</taxon>
        <taxon>Catenariaceae</taxon>
        <taxon>Catenaria</taxon>
    </lineage>
</organism>
<keyword evidence="3" id="KW-1185">Reference proteome</keyword>
<feature type="compositionally biased region" description="Basic residues" evidence="1">
    <location>
        <begin position="359"/>
        <end position="370"/>
    </location>
</feature>
<feature type="compositionally biased region" description="Basic and acidic residues" evidence="1">
    <location>
        <begin position="371"/>
        <end position="384"/>
    </location>
</feature>
<dbReference type="OrthoDB" id="5577688at2759"/>
<proteinExistence type="predicted"/>
<evidence type="ECO:0000313" key="3">
    <source>
        <dbReference type="Proteomes" id="UP000193411"/>
    </source>
</evidence>
<feature type="region of interest" description="Disordered" evidence="1">
    <location>
        <begin position="335"/>
        <end position="384"/>
    </location>
</feature>
<sequence>MSKLADDIILDANATANPDGSVTNGGTVSSPSPNVLYSSAIVTNSQASKIATPRGSIASMRRSSQSVLAAAQLVSQMAAVTSQVAATSEQVLNGRRSGQSSANMLKDSDGSVGLAAQVVGNPAARSKEQAGGLPTSQSSGPVLERDSAVSGRIHHSTLGGTASPPNAGSPDPASITTTIISAVTSPLPTITPPNASPRKDSSENGAVHPDFITSTRQSTNSLNPRPPPRLEPVRAVPQLPALGGDGHLPGMALESNKLPGTASPPAPVFQVVVAGDGEDGGQGPKKQPDFEFIPVAPKLDLPTDIFRKARTKSMDEGQAGGAAALAAAKSVAAAKIQPTPDTPTSPLSPSAPITATAAKRWKSNAKRKGAKSSERQRRLEEGRRRGITEIPDTIRLDMIREALPVVSKMVSEYKSQLGDRDEITQIAVAHFAKLQSMLSRSHAYADDGVSVMDDDGVVTAGLGGGKLGTGGRAGMSKSGMVPSVSGLMGGGGKAVAMGGIMGPSAGGVGGGGAGGMIGGMPHLGGGLKVKKTAVMSTTAVKKEKKLDDIMSDDQGKGGGFVSLLLPGQK</sequence>
<feature type="region of interest" description="Disordered" evidence="1">
    <location>
        <begin position="550"/>
        <end position="569"/>
    </location>
</feature>